<feature type="compositionally biased region" description="Basic residues" evidence="1">
    <location>
        <begin position="267"/>
        <end position="284"/>
    </location>
</feature>
<proteinExistence type="predicted"/>
<sequence length="628" mass="70104">MWRLRILGVFSVTLTLVCSLTPETTSIRSPITTTTFLLHTKPQKVNKQSTHGNSSELDVLDVRTPPKVQSQIKDKLSSKYTIEPSHAGVAIPIIQDEVLEESTKKMNFYKLERPTTANGGLSTWILLSGKISSTSPKTITKKPSVKPIIIKDEKNNETLMLSDKPMKIAKPAFKQRSTTPRNPTKATTAKVNTFTPSLKNNSRKPITKLTKIKTSLVQNIISNLTTTTSASSEVTATITTTEAASTLPVEAKEGDHDLSANSDDKKKKTQKKKKNKNRRRKPGKSSKEGNNKLKEAESPGTQLYSYLRSEIIPVTVGVSLVGLLVTAGLAGYYLQPFAALRRNDPVERKDEGNYYYHDSYSNAMPEEEAIGKVIAGMPENALQETTNYQQTTSRKPFTQNVRYRQIDRRSQIYMNPFGSVEDVKLHDRPTTSYDSTNDKKFVVGGAPKEAIPEATPASIPEHGPRNFKEDDRKFVVGNIPSEFLSHGASPRKLNIRKRRDTLPNDLENEISSDENEFSSQSYTTAKIEITTNIEEATTAATNTEAITTEEVPAKETTPHNIYNPNYRSSTFLELLGDLFRLKIKLGLELIQNITSSVSTYVSKVHSRLDQHYRKPSRVNNNKINSKIN</sequence>
<keyword evidence="5" id="KW-1185">Reference proteome</keyword>
<feature type="compositionally biased region" description="Basic and acidic residues" evidence="1">
    <location>
        <begin position="250"/>
        <end position="266"/>
    </location>
</feature>
<feature type="chain" id="PRO_5044811221" evidence="3">
    <location>
        <begin position="20"/>
        <end position="628"/>
    </location>
</feature>
<evidence type="ECO:0000256" key="3">
    <source>
        <dbReference type="SAM" id="SignalP"/>
    </source>
</evidence>
<dbReference type="EMBL" id="JBDJPC010000014">
    <property type="protein sequence ID" value="KAL1488331.1"/>
    <property type="molecule type" value="Genomic_DNA"/>
</dbReference>
<evidence type="ECO:0000256" key="1">
    <source>
        <dbReference type="SAM" id="MobiDB-lite"/>
    </source>
</evidence>
<evidence type="ECO:0000313" key="5">
    <source>
        <dbReference type="Proteomes" id="UP001566132"/>
    </source>
</evidence>
<feature type="compositionally biased region" description="Polar residues" evidence="1">
    <location>
        <begin position="175"/>
        <end position="200"/>
    </location>
</feature>
<feature type="region of interest" description="Disordered" evidence="1">
    <location>
        <begin position="174"/>
        <end position="206"/>
    </location>
</feature>
<feature type="region of interest" description="Disordered" evidence="1">
    <location>
        <begin position="245"/>
        <end position="296"/>
    </location>
</feature>
<accession>A0ABD1E0X3</accession>
<reference evidence="4 5" key="1">
    <citation type="submission" date="2024-05" db="EMBL/GenBank/DDBJ databases">
        <title>Genetic variation in Jamaican populations of the coffee berry borer (Hypothenemus hampei).</title>
        <authorList>
            <person name="Errbii M."/>
            <person name="Myrie A."/>
        </authorList>
    </citation>
    <scope>NUCLEOTIDE SEQUENCE [LARGE SCALE GENOMIC DNA]</scope>
    <source>
        <strain evidence="4">JA-Hopewell-2020-01-JO</strain>
        <tissue evidence="4">Whole body</tissue>
    </source>
</reference>
<keyword evidence="3" id="KW-0732">Signal</keyword>
<keyword evidence="2" id="KW-1133">Transmembrane helix</keyword>
<comment type="caution">
    <text evidence="4">The sequence shown here is derived from an EMBL/GenBank/DDBJ whole genome shotgun (WGS) entry which is preliminary data.</text>
</comment>
<dbReference type="Proteomes" id="UP001566132">
    <property type="component" value="Unassembled WGS sequence"/>
</dbReference>
<feature type="signal peptide" evidence="3">
    <location>
        <begin position="1"/>
        <end position="19"/>
    </location>
</feature>
<dbReference type="AlphaFoldDB" id="A0ABD1E0X3"/>
<organism evidence="4 5">
    <name type="scientific">Hypothenemus hampei</name>
    <name type="common">Coffee berry borer</name>
    <dbReference type="NCBI Taxonomy" id="57062"/>
    <lineage>
        <taxon>Eukaryota</taxon>
        <taxon>Metazoa</taxon>
        <taxon>Ecdysozoa</taxon>
        <taxon>Arthropoda</taxon>
        <taxon>Hexapoda</taxon>
        <taxon>Insecta</taxon>
        <taxon>Pterygota</taxon>
        <taxon>Neoptera</taxon>
        <taxon>Endopterygota</taxon>
        <taxon>Coleoptera</taxon>
        <taxon>Polyphaga</taxon>
        <taxon>Cucujiformia</taxon>
        <taxon>Curculionidae</taxon>
        <taxon>Scolytinae</taxon>
        <taxon>Hypothenemus</taxon>
    </lineage>
</organism>
<evidence type="ECO:0000313" key="4">
    <source>
        <dbReference type="EMBL" id="KAL1488331.1"/>
    </source>
</evidence>
<protein>
    <submittedName>
        <fullName evidence="4">Uncharacterized protein</fullName>
    </submittedName>
</protein>
<gene>
    <name evidence="4" type="ORF">ABEB36_014808</name>
</gene>
<feature type="compositionally biased region" description="Basic and acidic residues" evidence="1">
    <location>
        <begin position="285"/>
        <end position="296"/>
    </location>
</feature>
<name>A0ABD1E0X3_HYPHA</name>
<evidence type="ECO:0000256" key="2">
    <source>
        <dbReference type="SAM" id="Phobius"/>
    </source>
</evidence>
<keyword evidence="2" id="KW-0812">Transmembrane</keyword>
<keyword evidence="2" id="KW-0472">Membrane</keyword>
<feature type="transmembrane region" description="Helical" evidence="2">
    <location>
        <begin position="311"/>
        <end position="334"/>
    </location>
</feature>